<feature type="non-terminal residue" evidence="2">
    <location>
        <position position="1"/>
    </location>
</feature>
<feature type="compositionally biased region" description="Basic and acidic residues" evidence="1">
    <location>
        <begin position="167"/>
        <end position="177"/>
    </location>
</feature>
<evidence type="ECO:0000313" key="2">
    <source>
        <dbReference type="EMBL" id="ETE57089.1"/>
    </source>
</evidence>
<gene>
    <name evidence="2" type="ORF">L345_17199</name>
</gene>
<proteinExistence type="predicted"/>
<dbReference type="Proteomes" id="UP000018936">
    <property type="component" value="Unassembled WGS sequence"/>
</dbReference>
<sequence>MRRERKGWSTFLPGASPPVDVSLSPLPCGEGPTSHRHCRTCSAAPRRRISRFPALHVACSSSCRFPVGKKSSPRRNLLKGNASINQRLSDSVPLEFLRIPQCLSSALRAADVCFQLLRVLFPGSKAAGPFSQHRRGDTEGSERGGEHPGSKRRGGGGEREEEEVEESERGKGRGRER</sequence>
<feature type="region of interest" description="Disordered" evidence="1">
    <location>
        <begin position="125"/>
        <end position="177"/>
    </location>
</feature>
<feature type="compositionally biased region" description="Basic and acidic residues" evidence="1">
    <location>
        <begin position="134"/>
        <end position="149"/>
    </location>
</feature>
<protein>
    <submittedName>
        <fullName evidence="2">Uncharacterized protein</fullName>
    </submittedName>
</protein>
<dbReference type="EMBL" id="AZIM01009946">
    <property type="protein sequence ID" value="ETE57089.1"/>
    <property type="molecule type" value="Genomic_DNA"/>
</dbReference>
<reference evidence="2 3" key="1">
    <citation type="journal article" date="2013" name="Proc. Natl. Acad. Sci. U.S.A.">
        <title>The king cobra genome reveals dynamic gene evolution and adaptation in the snake venom system.</title>
        <authorList>
            <person name="Vonk F.J."/>
            <person name="Casewell N.R."/>
            <person name="Henkel C.V."/>
            <person name="Heimberg A.M."/>
            <person name="Jansen H.J."/>
            <person name="McCleary R.J."/>
            <person name="Kerkkamp H.M."/>
            <person name="Vos R.A."/>
            <person name="Guerreiro I."/>
            <person name="Calvete J.J."/>
            <person name="Wuster W."/>
            <person name="Woods A.E."/>
            <person name="Logan J.M."/>
            <person name="Harrison R.A."/>
            <person name="Castoe T.A."/>
            <person name="de Koning A.P."/>
            <person name="Pollock D.D."/>
            <person name="Yandell M."/>
            <person name="Calderon D."/>
            <person name="Renjifo C."/>
            <person name="Currier R.B."/>
            <person name="Salgado D."/>
            <person name="Pla D."/>
            <person name="Sanz L."/>
            <person name="Hyder A.S."/>
            <person name="Ribeiro J.M."/>
            <person name="Arntzen J.W."/>
            <person name="van den Thillart G.E."/>
            <person name="Boetzer M."/>
            <person name="Pirovano W."/>
            <person name="Dirks R.P."/>
            <person name="Spaink H.P."/>
            <person name="Duboule D."/>
            <person name="McGlinn E."/>
            <person name="Kini R.M."/>
            <person name="Richardson M.K."/>
        </authorList>
    </citation>
    <scope>NUCLEOTIDE SEQUENCE</scope>
    <source>
        <tissue evidence="2">Blood</tissue>
    </source>
</reference>
<comment type="caution">
    <text evidence="2">The sequence shown here is derived from an EMBL/GenBank/DDBJ whole genome shotgun (WGS) entry which is preliminary data.</text>
</comment>
<dbReference type="AlphaFoldDB" id="V8N492"/>
<keyword evidence="3" id="KW-1185">Reference proteome</keyword>
<name>V8N492_OPHHA</name>
<organism evidence="2 3">
    <name type="scientific">Ophiophagus hannah</name>
    <name type="common">King cobra</name>
    <name type="synonym">Naja hannah</name>
    <dbReference type="NCBI Taxonomy" id="8665"/>
    <lineage>
        <taxon>Eukaryota</taxon>
        <taxon>Metazoa</taxon>
        <taxon>Chordata</taxon>
        <taxon>Craniata</taxon>
        <taxon>Vertebrata</taxon>
        <taxon>Euteleostomi</taxon>
        <taxon>Lepidosauria</taxon>
        <taxon>Squamata</taxon>
        <taxon>Bifurcata</taxon>
        <taxon>Unidentata</taxon>
        <taxon>Episquamata</taxon>
        <taxon>Toxicofera</taxon>
        <taxon>Serpentes</taxon>
        <taxon>Colubroidea</taxon>
        <taxon>Elapidae</taxon>
        <taxon>Elapinae</taxon>
        <taxon>Ophiophagus</taxon>
    </lineage>
</organism>
<evidence type="ECO:0000256" key="1">
    <source>
        <dbReference type="SAM" id="MobiDB-lite"/>
    </source>
</evidence>
<accession>V8N492</accession>
<evidence type="ECO:0000313" key="3">
    <source>
        <dbReference type="Proteomes" id="UP000018936"/>
    </source>
</evidence>